<dbReference type="OrthoDB" id="8678477at2"/>
<organism evidence="3 4">
    <name type="scientific">Paracidovorax konjaci</name>
    <dbReference type="NCBI Taxonomy" id="32040"/>
    <lineage>
        <taxon>Bacteria</taxon>
        <taxon>Pseudomonadati</taxon>
        <taxon>Pseudomonadota</taxon>
        <taxon>Betaproteobacteria</taxon>
        <taxon>Burkholderiales</taxon>
        <taxon>Comamonadaceae</taxon>
        <taxon>Paracidovorax</taxon>
    </lineage>
</organism>
<dbReference type="SUPFAM" id="SSF53850">
    <property type="entry name" value="Periplasmic binding protein-like II"/>
    <property type="match status" value="1"/>
</dbReference>
<protein>
    <submittedName>
        <fullName evidence="3">Tripartite-type tricarboxylate transporter, receptor component TctC</fullName>
    </submittedName>
</protein>
<dbReference type="Pfam" id="PF03401">
    <property type="entry name" value="TctC"/>
    <property type="match status" value="1"/>
</dbReference>
<keyword evidence="4" id="KW-1185">Reference proteome</keyword>
<comment type="similarity">
    <text evidence="1">Belongs to the UPF0065 (bug) family.</text>
</comment>
<keyword evidence="3" id="KW-0675">Receptor</keyword>
<dbReference type="InterPro" id="IPR005064">
    <property type="entry name" value="BUG"/>
</dbReference>
<dbReference type="PANTHER" id="PTHR42928">
    <property type="entry name" value="TRICARBOXYLATE-BINDING PROTEIN"/>
    <property type="match status" value="1"/>
</dbReference>
<proteinExistence type="inferred from homology"/>
<dbReference type="Proteomes" id="UP000199517">
    <property type="component" value="Unassembled WGS sequence"/>
</dbReference>
<gene>
    <name evidence="3" type="ORF">SAMN04489710_10854</name>
</gene>
<evidence type="ECO:0000313" key="4">
    <source>
        <dbReference type="Proteomes" id="UP000199517"/>
    </source>
</evidence>
<dbReference type="STRING" id="32040.SAMN04489710_10854"/>
<dbReference type="AlphaFoldDB" id="A0A1I1W1S1"/>
<dbReference type="PANTHER" id="PTHR42928:SF5">
    <property type="entry name" value="BLR1237 PROTEIN"/>
    <property type="match status" value="1"/>
</dbReference>
<dbReference type="PIRSF" id="PIRSF017082">
    <property type="entry name" value="YflP"/>
    <property type="match status" value="1"/>
</dbReference>
<dbReference type="EMBL" id="FOMQ01000008">
    <property type="protein sequence ID" value="SFD89226.1"/>
    <property type="molecule type" value="Genomic_DNA"/>
</dbReference>
<accession>A0A1I1W1S1</accession>
<evidence type="ECO:0000313" key="3">
    <source>
        <dbReference type="EMBL" id="SFD89226.1"/>
    </source>
</evidence>
<reference evidence="4" key="1">
    <citation type="submission" date="2016-10" db="EMBL/GenBank/DDBJ databases">
        <authorList>
            <person name="Varghese N."/>
            <person name="Submissions S."/>
        </authorList>
    </citation>
    <scope>NUCLEOTIDE SEQUENCE [LARGE SCALE GENOMIC DNA]</scope>
    <source>
        <strain evidence="4">DSM 7481</strain>
    </source>
</reference>
<dbReference type="InterPro" id="IPR042100">
    <property type="entry name" value="Bug_dom1"/>
</dbReference>
<feature type="chain" id="PRO_5011681223" evidence="2">
    <location>
        <begin position="36"/>
        <end position="330"/>
    </location>
</feature>
<feature type="signal peptide" evidence="2">
    <location>
        <begin position="1"/>
        <end position="35"/>
    </location>
</feature>
<dbReference type="Gene3D" id="3.40.190.10">
    <property type="entry name" value="Periplasmic binding protein-like II"/>
    <property type="match status" value="1"/>
</dbReference>
<evidence type="ECO:0000256" key="2">
    <source>
        <dbReference type="SAM" id="SignalP"/>
    </source>
</evidence>
<keyword evidence="2" id="KW-0732">Signal</keyword>
<dbReference type="RefSeq" id="WP_092953133.1">
    <property type="nucleotide sequence ID" value="NZ_FOMQ01000008.1"/>
</dbReference>
<sequence length="330" mass="33662">MASSPLLFSFLPRHRLWAAAAASAALLALSGAAHADRVIRIVVPFGAGATQDTVARTFSNELGQALGATVVVDNRAGAGGTVGTGQVAKAAPDGNTLVLAAASHHLASHLYARLPYDPVKDFVGVAFLGRTGYVVGVPAASGIASIADLLAKAKAQPGVLNYASAGNGSASHLATASLAAQAGVQLQHIPFKSTGDATTELLAGRVQVVTGATMGMLPLRSDPRVKLLAYSGTTRSRFLPDLPTVAESGVPGYTFDTWLGLLAPAATPPAEVERINAAVRKVLADPAVQERLARVGVEAGTLPAAEFQQLLKDDAVAAGRTVKAADVRIE</sequence>
<name>A0A1I1W1S1_9BURK</name>
<evidence type="ECO:0000256" key="1">
    <source>
        <dbReference type="ARBA" id="ARBA00006987"/>
    </source>
</evidence>
<dbReference type="Gene3D" id="3.40.190.150">
    <property type="entry name" value="Bordetella uptake gene, domain 1"/>
    <property type="match status" value="1"/>
</dbReference>